<reference evidence="1 2" key="1">
    <citation type="journal article" date="2020" name="Int. J. Med. Microbiol.">
        <title>Discovery of Paenibacillus larvae ERIC V: Phenotypic and genomic comparison to genotypes ERIC I-IV reveal different inventories of virulence factors which correlate with epidemiological prevalences of American Foulbrood.</title>
        <authorList>
            <person name="Beims H."/>
            <person name="Bunk B."/>
            <person name="Erler S."/>
            <person name="Mohr K.I."/>
            <person name="Sproer C."/>
            <person name="Pradella S."/>
            <person name="Gunther G."/>
            <person name="Rohde M."/>
            <person name="von der Ohe W."/>
            <person name="Steinert M."/>
        </authorList>
    </citation>
    <scope>NUCLEOTIDE SEQUENCE [LARGE SCALE GENOMIC DNA]</scope>
    <source>
        <strain evidence="1">Eric_V</strain>
    </source>
</reference>
<protein>
    <submittedName>
        <fullName evidence="1">Uncharacterized protein</fullName>
    </submittedName>
</protein>
<dbReference type="EMBL" id="CP019717">
    <property type="protein sequence ID" value="QHZ53277.1"/>
    <property type="molecule type" value="Genomic_DNA"/>
</dbReference>
<proteinExistence type="predicted"/>
<name>A0A6C0QXU1_9BACL</name>
<accession>A0A6C0QXU1</accession>
<organism evidence="1 2">
    <name type="scientific">Paenibacillus larvae subsp. larvae</name>
    <dbReference type="NCBI Taxonomy" id="147375"/>
    <lineage>
        <taxon>Bacteria</taxon>
        <taxon>Bacillati</taxon>
        <taxon>Bacillota</taxon>
        <taxon>Bacilli</taxon>
        <taxon>Bacillales</taxon>
        <taxon>Paenibacillaceae</taxon>
        <taxon>Paenibacillus</taxon>
    </lineage>
</organism>
<dbReference type="RefSeq" id="WP_172423650.1">
    <property type="nucleotide sequence ID" value="NZ_CP019717.1"/>
</dbReference>
<sequence>MKIKNWILCITVAITLIGGSALSTAIQKVATEKPIMALIDHGIGDHKASS</sequence>
<gene>
    <name evidence="1" type="ORF">ERICV_04218</name>
</gene>
<evidence type="ECO:0000313" key="1">
    <source>
        <dbReference type="EMBL" id="QHZ53277.1"/>
    </source>
</evidence>
<dbReference type="Proteomes" id="UP000464330">
    <property type="component" value="Chromosome"/>
</dbReference>
<dbReference type="AlphaFoldDB" id="A0A6C0QXU1"/>
<evidence type="ECO:0000313" key="2">
    <source>
        <dbReference type="Proteomes" id="UP000464330"/>
    </source>
</evidence>